<evidence type="ECO:0000313" key="3">
    <source>
        <dbReference type="EMBL" id="GGM82316.1"/>
    </source>
</evidence>
<name>A0A917UFY5_9ACTN</name>
<dbReference type="Proteomes" id="UP000642070">
    <property type="component" value="Unassembled WGS sequence"/>
</dbReference>
<reference evidence="3" key="2">
    <citation type="submission" date="2020-09" db="EMBL/GenBank/DDBJ databases">
        <authorList>
            <person name="Sun Q."/>
            <person name="Ohkuma M."/>
        </authorList>
    </citation>
    <scope>NUCLEOTIDE SEQUENCE</scope>
    <source>
        <strain evidence="3">JCM 19831</strain>
    </source>
</reference>
<feature type="transmembrane region" description="Helical" evidence="2">
    <location>
        <begin position="28"/>
        <end position="47"/>
    </location>
</feature>
<protein>
    <submittedName>
        <fullName evidence="3">Uncharacterized protein</fullName>
    </submittedName>
</protein>
<dbReference type="AlphaFoldDB" id="A0A917UFY5"/>
<dbReference type="EMBL" id="BMPI01000089">
    <property type="protein sequence ID" value="GGM82316.1"/>
    <property type="molecule type" value="Genomic_DNA"/>
</dbReference>
<feature type="transmembrane region" description="Helical" evidence="2">
    <location>
        <begin position="53"/>
        <end position="72"/>
    </location>
</feature>
<keyword evidence="2" id="KW-1133">Transmembrane helix</keyword>
<keyword evidence="2" id="KW-0812">Transmembrane</keyword>
<accession>A0A917UFY5</accession>
<keyword evidence="4" id="KW-1185">Reference proteome</keyword>
<sequence length="182" mass="19185">MLRMGQIVRQLSPNTTRYYWYPGEKKDWLRALLAAGAGACVFGLSYLLTRSMLTATVLGLGVLSGVAGFNLGRRDLRALDDEAFEKGRREVIGASGRAAWRGLVQGGVMALAVLTIVHLPARGLVADWLLPLVPAVAGALARQAGLLSGRFARESAPASAYATTASRRPHSTDAVGEPGAAV</sequence>
<evidence type="ECO:0000256" key="1">
    <source>
        <dbReference type="SAM" id="MobiDB-lite"/>
    </source>
</evidence>
<proteinExistence type="predicted"/>
<gene>
    <name evidence="3" type="ORF">GCM10007977_099780</name>
</gene>
<evidence type="ECO:0000313" key="4">
    <source>
        <dbReference type="Proteomes" id="UP000642070"/>
    </source>
</evidence>
<feature type="region of interest" description="Disordered" evidence="1">
    <location>
        <begin position="159"/>
        <end position="182"/>
    </location>
</feature>
<reference evidence="3" key="1">
    <citation type="journal article" date="2014" name="Int. J. Syst. Evol. Microbiol.">
        <title>Complete genome sequence of Corynebacterium casei LMG S-19264T (=DSM 44701T), isolated from a smear-ripened cheese.</title>
        <authorList>
            <consortium name="US DOE Joint Genome Institute (JGI-PGF)"/>
            <person name="Walter F."/>
            <person name="Albersmeier A."/>
            <person name="Kalinowski J."/>
            <person name="Ruckert C."/>
        </authorList>
    </citation>
    <scope>NUCLEOTIDE SEQUENCE</scope>
    <source>
        <strain evidence="3">JCM 19831</strain>
    </source>
</reference>
<feature type="transmembrane region" description="Helical" evidence="2">
    <location>
        <begin position="98"/>
        <end position="119"/>
    </location>
</feature>
<organism evidence="3 4">
    <name type="scientific">Dactylosporangium sucinum</name>
    <dbReference type="NCBI Taxonomy" id="1424081"/>
    <lineage>
        <taxon>Bacteria</taxon>
        <taxon>Bacillati</taxon>
        <taxon>Actinomycetota</taxon>
        <taxon>Actinomycetes</taxon>
        <taxon>Micromonosporales</taxon>
        <taxon>Micromonosporaceae</taxon>
        <taxon>Dactylosporangium</taxon>
    </lineage>
</organism>
<comment type="caution">
    <text evidence="3">The sequence shown here is derived from an EMBL/GenBank/DDBJ whole genome shotgun (WGS) entry which is preliminary data.</text>
</comment>
<evidence type="ECO:0000256" key="2">
    <source>
        <dbReference type="SAM" id="Phobius"/>
    </source>
</evidence>
<keyword evidence="2" id="KW-0472">Membrane</keyword>